<evidence type="ECO:0000256" key="3">
    <source>
        <dbReference type="SAM" id="Phobius"/>
    </source>
</evidence>
<gene>
    <name evidence="4" type="ORF">CAEBREN_01590</name>
</gene>
<dbReference type="Proteomes" id="UP000008068">
    <property type="component" value="Unassembled WGS sequence"/>
</dbReference>
<organism evidence="5">
    <name type="scientific">Caenorhabditis brenneri</name>
    <name type="common">Nematode worm</name>
    <dbReference type="NCBI Taxonomy" id="135651"/>
    <lineage>
        <taxon>Eukaryota</taxon>
        <taxon>Metazoa</taxon>
        <taxon>Ecdysozoa</taxon>
        <taxon>Nematoda</taxon>
        <taxon>Chromadorea</taxon>
        <taxon>Rhabditida</taxon>
        <taxon>Rhabditina</taxon>
        <taxon>Rhabditomorpha</taxon>
        <taxon>Rhabditoidea</taxon>
        <taxon>Rhabditidae</taxon>
        <taxon>Peloderinae</taxon>
        <taxon>Caenorhabditis</taxon>
    </lineage>
</organism>
<accession>G0ME14</accession>
<dbReference type="eggNOG" id="KOG3160">
    <property type="taxonomic scope" value="Eukaryota"/>
</dbReference>
<reference evidence="5" key="1">
    <citation type="submission" date="2011-07" db="EMBL/GenBank/DDBJ databases">
        <authorList>
            <consortium name="Caenorhabditis brenneri Sequencing and Analysis Consortium"/>
            <person name="Wilson R.K."/>
        </authorList>
    </citation>
    <scope>NUCLEOTIDE SEQUENCE [LARGE SCALE GENOMIC DNA]</scope>
    <source>
        <strain evidence="5">PB2801</strain>
    </source>
</reference>
<evidence type="ECO:0000313" key="4">
    <source>
        <dbReference type="EMBL" id="EGT52180.1"/>
    </source>
</evidence>
<keyword evidence="3" id="KW-0812">Transmembrane</keyword>
<dbReference type="Pfam" id="PF03227">
    <property type="entry name" value="GILT"/>
    <property type="match status" value="1"/>
</dbReference>
<dbReference type="HOGENOM" id="CLU_066886_2_0_1"/>
<feature type="transmembrane region" description="Helical" evidence="3">
    <location>
        <begin position="27"/>
        <end position="44"/>
    </location>
</feature>
<name>G0ME14_CAEBE</name>
<dbReference type="OrthoDB" id="958254at2759"/>
<dbReference type="PANTHER" id="PTHR13234">
    <property type="entry name" value="GAMMA-INTERFERON INDUCIBLE LYSOSOMAL THIOL REDUCTASE GILT"/>
    <property type="match status" value="1"/>
</dbReference>
<evidence type="ECO:0000256" key="1">
    <source>
        <dbReference type="ARBA" id="ARBA00005679"/>
    </source>
</evidence>
<keyword evidence="3" id="KW-0472">Membrane</keyword>
<sequence length="264" mass="30239">MKKLTRDAQEPLLPHIRPSTRNKIRKYIYGSLIILSIFLLYRSLNNNETGKMGIGRNGDFIEYESKVVAPTIEKPVENMIKLDIYMEAQCPDTSRFFRQQLKKAWDLLGRLNRIELNIIPFGKARCTEKGNDFECQCQHGPTECEINQLMNCVIDRFGFPHRYMPAVLCMQGKYSLDEAMKCVTENFPAEYNRMRECASGPRGRRLLALSGQKTASLSPAVDFIPWIVINGARNSDALYDLTQNACEAMQPIPPTCREYLNSLQ</sequence>
<dbReference type="EMBL" id="GL379791">
    <property type="protein sequence ID" value="EGT52180.1"/>
    <property type="molecule type" value="Genomic_DNA"/>
</dbReference>
<protein>
    <recommendedName>
        <fullName evidence="6">Gamma interferon inducible lysosomal thiol reductase</fullName>
    </recommendedName>
</protein>
<keyword evidence="5" id="KW-1185">Reference proteome</keyword>
<dbReference type="InterPro" id="IPR004911">
    <property type="entry name" value="Interferon-induced_GILT"/>
</dbReference>
<keyword evidence="3" id="KW-1133">Transmembrane helix</keyword>
<dbReference type="AlphaFoldDB" id="G0ME14"/>
<dbReference type="OMA" id="YIEAQCP"/>
<dbReference type="FunCoup" id="G0ME14">
    <property type="interactions" value="135"/>
</dbReference>
<evidence type="ECO:0008006" key="6">
    <source>
        <dbReference type="Google" id="ProtNLM"/>
    </source>
</evidence>
<keyword evidence="2" id="KW-0325">Glycoprotein</keyword>
<dbReference type="STRING" id="135651.G0ME14"/>
<proteinExistence type="inferred from homology"/>
<comment type="similarity">
    <text evidence="1">Belongs to the GILT family.</text>
</comment>
<dbReference type="GO" id="GO:0016671">
    <property type="term" value="F:oxidoreductase activity, acting on a sulfur group of donors, disulfide as acceptor"/>
    <property type="evidence" value="ECO:0007669"/>
    <property type="project" value="InterPro"/>
</dbReference>
<evidence type="ECO:0000256" key="2">
    <source>
        <dbReference type="ARBA" id="ARBA00023180"/>
    </source>
</evidence>
<evidence type="ECO:0000313" key="5">
    <source>
        <dbReference type="Proteomes" id="UP000008068"/>
    </source>
</evidence>
<dbReference type="PANTHER" id="PTHR13234:SF70">
    <property type="entry name" value="GILT-LIKE PROTEIN C02D5.2"/>
    <property type="match status" value="1"/>
</dbReference>
<dbReference type="InParanoid" id="G0ME14"/>